<organism evidence="10 11">
    <name type="scientific">Tetranychus urticae</name>
    <name type="common">Two-spotted spider mite</name>
    <dbReference type="NCBI Taxonomy" id="32264"/>
    <lineage>
        <taxon>Eukaryota</taxon>
        <taxon>Metazoa</taxon>
        <taxon>Ecdysozoa</taxon>
        <taxon>Arthropoda</taxon>
        <taxon>Chelicerata</taxon>
        <taxon>Arachnida</taxon>
        <taxon>Acari</taxon>
        <taxon>Acariformes</taxon>
        <taxon>Trombidiformes</taxon>
        <taxon>Prostigmata</taxon>
        <taxon>Eleutherengona</taxon>
        <taxon>Raphignathae</taxon>
        <taxon>Tetranychoidea</taxon>
        <taxon>Tetranychidae</taxon>
        <taxon>Tetranychus</taxon>
    </lineage>
</organism>
<feature type="transmembrane region" description="Helical" evidence="9">
    <location>
        <begin position="288"/>
        <end position="306"/>
    </location>
</feature>
<feature type="transmembrane region" description="Helical" evidence="9">
    <location>
        <begin position="230"/>
        <end position="250"/>
    </location>
</feature>
<accession>T1KFG2</accession>
<dbReference type="Pfam" id="PF06027">
    <property type="entry name" value="SLC35F"/>
    <property type="match status" value="1"/>
</dbReference>
<feature type="transmembrane region" description="Helical" evidence="9">
    <location>
        <begin position="193"/>
        <end position="218"/>
    </location>
</feature>
<feature type="transmembrane region" description="Helical" evidence="9">
    <location>
        <begin position="107"/>
        <end position="125"/>
    </location>
</feature>
<feature type="compositionally biased region" description="Low complexity" evidence="8">
    <location>
        <begin position="448"/>
        <end position="462"/>
    </location>
</feature>
<comment type="similarity">
    <text evidence="2">Belongs to the SLC35F solute transporter family.</text>
</comment>
<dbReference type="KEGG" id="tut:107363692"/>
<keyword evidence="3" id="KW-0813">Transport</keyword>
<dbReference type="Proteomes" id="UP000015104">
    <property type="component" value="Unassembled WGS sequence"/>
</dbReference>
<dbReference type="GO" id="GO:0022857">
    <property type="term" value="F:transmembrane transporter activity"/>
    <property type="evidence" value="ECO:0007669"/>
    <property type="project" value="InterPro"/>
</dbReference>
<protein>
    <recommendedName>
        <fullName evidence="12">EamA domain-containing protein</fullName>
    </recommendedName>
</protein>
<keyword evidence="4 9" id="KW-0812">Transmembrane</keyword>
<keyword evidence="6 9" id="KW-0472">Membrane</keyword>
<keyword evidence="11" id="KW-1185">Reference proteome</keyword>
<dbReference type="OrthoDB" id="429955at2759"/>
<dbReference type="InterPro" id="IPR037185">
    <property type="entry name" value="EmrE-like"/>
</dbReference>
<evidence type="ECO:0000256" key="5">
    <source>
        <dbReference type="ARBA" id="ARBA00022989"/>
    </source>
</evidence>
<proteinExistence type="inferred from homology"/>
<reference evidence="10" key="2">
    <citation type="submission" date="2015-06" db="UniProtKB">
        <authorList>
            <consortium name="EnsemblMetazoa"/>
        </authorList>
    </citation>
    <scope>IDENTIFICATION</scope>
</reference>
<name>T1KFG2_TETUR</name>
<reference evidence="11" key="1">
    <citation type="submission" date="2011-08" db="EMBL/GenBank/DDBJ databases">
        <authorList>
            <person name="Rombauts S."/>
        </authorList>
    </citation>
    <scope>NUCLEOTIDE SEQUENCE</scope>
    <source>
        <strain evidence="11">London</strain>
    </source>
</reference>
<dbReference type="STRING" id="32264.T1KFG2"/>
<feature type="transmembrane region" description="Helical" evidence="9">
    <location>
        <begin position="262"/>
        <end position="281"/>
    </location>
</feature>
<feature type="transmembrane region" description="Helical" evidence="9">
    <location>
        <begin position="45"/>
        <end position="62"/>
    </location>
</feature>
<evidence type="ECO:0008006" key="12">
    <source>
        <dbReference type="Google" id="ProtNLM"/>
    </source>
</evidence>
<dbReference type="HOGENOM" id="CLU_569028_0_0_1"/>
<dbReference type="InterPro" id="IPR052221">
    <property type="entry name" value="SLC35F_Transporter"/>
</dbReference>
<evidence type="ECO:0000256" key="8">
    <source>
        <dbReference type="SAM" id="MobiDB-lite"/>
    </source>
</evidence>
<feature type="transmembrane region" description="Helical" evidence="9">
    <location>
        <begin position="164"/>
        <end position="181"/>
    </location>
</feature>
<evidence type="ECO:0000256" key="9">
    <source>
        <dbReference type="SAM" id="Phobius"/>
    </source>
</evidence>
<evidence type="ECO:0000256" key="3">
    <source>
        <dbReference type="ARBA" id="ARBA00022448"/>
    </source>
</evidence>
<evidence type="ECO:0000313" key="11">
    <source>
        <dbReference type="Proteomes" id="UP000015104"/>
    </source>
</evidence>
<dbReference type="InterPro" id="IPR009262">
    <property type="entry name" value="SLC35_F1/F2/F6"/>
</dbReference>
<gene>
    <name evidence="10" type="primary">107363692</name>
</gene>
<keyword evidence="5 9" id="KW-1133">Transmembrane helix</keyword>
<evidence type="ECO:0000256" key="2">
    <source>
        <dbReference type="ARBA" id="ARBA00007863"/>
    </source>
</evidence>
<sequence>MRPDYVRIWRTIFFGQFLSLLLCGTGIASQLLDRNYSLKTPTAQSFLNYVILCLIFTTWLAFKPGDSNLFTVMRLRGWKYFILAAMDVEANFLVVKAYQYTTLTSIQLLDCFTIPTVLLLSWLWIKVQYGIVHILGVCLSLIGIGCLIYSDLDESTKGQEAKNRFLGDMLCIMGATLYGISNVTQEYVVKSYSIVEFLGMIGLFGSIIGGVQLAIFELKEVKALFHLDKYIQISLILSYAACLLLFYITMPLVLQVSNATSVNISMLSADFYSLLIGLYLFDYKFNWLYFISFALIIMGVTTFNLIPAPSKIDPVPNLNNTEVNSRTALSPAKGGGSSSKYGDDTVDASTDKPMGFHRLDPTSISMTSGQIDNRTDVILPNVLEFAQNPSQSIYSAFPPHHLPHSSSASHLPYNQQVFQAESDLIASTTEKHDQFRFEGSGISYGYHQHQQQLQRQQQQQQQDHNNYHGTLPQRIWEDQC</sequence>
<evidence type="ECO:0000256" key="6">
    <source>
        <dbReference type="ARBA" id="ARBA00023136"/>
    </source>
</evidence>
<evidence type="ECO:0000256" key="4">
    <source>
        <dbReference type="ARBA" id="ARBA00022692"/>
    </source>
</evidence>
<comment type="subcellular location">
    <subcellularLocation>
        <location evidence="1">Membrane</location>
        <topology evidence="1">Multi-pass membrane protein</topology>
    </subcellularLocation>
</comment>
<dbReference type="GO" id="GO:0016020">
    <property type="term" value="C:membrane"/>
    <property type="evidence" value="ECO:0007669"/>
    <property type="project" value="UniProtKB-SubCell"/>
</dbReference>
<dbReference type="eggNOG" id="KOG2766">
    <property type="taxonomic scope" value="Eukaryota"/>
</dbReference>
<evidence type="ECO:0000256" key="7">
    <source>
        <dbReference type="ARBA" id="ARBA00037727"/>
    </source>
</evidence>
<feature type="transmembrane region" description="Helical" evidence="9">
    <location>
        <begin position="131"/>
        <end position="152"/>
    </location>
</feature>
<dbReference type="PANTHER" id="PTHR14233:SF4">
    <property type="entry name" value="SOLUTE CARRIER FAMILY 35 MEMBER F2"/>
    <property type="match status" value="1"/>
</dbReference>
<feature type="region of interest" description="Disordered" evidence="8">
    <location>
        <begin position="326"/>
        <end position="347"/>
    </location>
</feature>
<feature type="region of interest" description="Disordered" evidence="8">
    <location>
        <begin position="447"/>
        <end position="472"/>
    </location>
</feature>
<dbReference type="EMBL" id="CAEY01000036">
    <property type="status" value="NOT_ANNOTATED_CDS"/>
    <property type="molecule type" value="Genomic_DNA"/>
</dbReference>
<dbReference type="OMA" id="WREIFTW"/>
<dbReference type="PANTHER" id="PTHR14233">
    <property type="entry name" value="DUF914-RELATED"/>
    <property type="match status" value="1"/>
</dbReference>
<dbReference type="EnsemblMetazoa" id="tetur10g03010.1">
    <property type="protein sequence ID" value="tetur10g03010.1"/>
    <property type="gene ID" value="tetur10g03010"/>
</dbReference>
<comment type="function">
    <text evidence="7">Putative solute transporter.</text>
</comment>
<feature type="transmembrane region" description="Helical" evidence="9">
    <location>
        <begin position="12"/>
        <end position="33"/>
    </location>
</feature>
<dbReference type="SUPFAM" id="SSF103481">
    <property type="entry name" value="Multidrug resistance efflux transporter EmrE"/>
    <property type="match status" value="1"/>
</dbReference>
<dbReference type="AlphaFoldDB" id="T1KFG2"/>
<evidence type="ECO:0000313" key="10">
    <source>
        <dbReference type="EnsemblMetazoa" id="tetur10g03010.1"/>
    </source>
</evidence>
<evidence type="ECO:0000256" key="1">
    <source>
        <dbReference type="ARBA" id="ARBA00004141"/>
    </source>
</evidence>